<name>A0A9Q3EGU2_9BASI</name>
<proteinExistence type="predicted"/>
<comment type="caution">
    <text evidence="1">The sequence shown here is derived from an EMBL/GenBank/DDBJ whole genome shotgun (WGS) entry which is preliminary data.</text>
</comment>
<accession>A0A9Q3EGU2</accession>
<sequence length="132" mass="14655">MCKTKCARGKGYTAGASCITSVLMNDVEDKVNLDTGEFCTFIGAIKGHEVDITRNIDRPYPPVLRRPAYPASLRARGARIFGTKLSFSTAYHYQTDVLAERTIQTLENIIRRFCACGLEFKDSDCFTMTGAL</sequence>
<gene>
    <name evidence="1" type="ORF">O181_056962</name>
</gene>
<dbReference type="Proteomes" id="UP000765509">
    <property type="component" value="Unassembled WGS sequence"/>
</dbReference>
<dbReference type="AlphaFoldDB" id="A0A9Q3EGU2"/>
<evidence type="ECO:0000313" key="2">
    <source>
        <dbReference type="Proteomes" id="UP000765509"/>
    </source>
</evidence>
<dbReference type="Gene3D" id="3.30.420.10">
    <property type="entry name" value="Ribonuclease H-like superfamily/Ribonuclease H"/>
    <property type="match status" value="1"/>
</dbReference>
<dbReference type="GO" id="GO:0003676">
    <property type="term" value="F:nucleic acid binding"/>
    <property type="evidence" value="ECO:0007669"/>
    <property type="project" value="InterPro"/>
</dbReference>
<protein>
    <submittedName>
        <fullName evidence="1">Uncharacterized protein</fullName>
    </submittedName>
</protein>
<evidence type="ECO:0000313" key="1">
    <source>
        <dbReference type="EMBL" id="MBW0517247.1"/>
    </source>
</evidence>
<dbReference type="InterPro" id="IPR012337">
    <property type="entry name" value="RNaseH-like_sf"/>
</dbReference>
<keyword evidence="2" id="KW-1185">Reference proteome</keyword>
<reference evidence="1" key="1">
    <citation type="submission" date="2021-03" db="EMBL/GenBank/DDBJ databases">
        <title>Draft genome sequence of rust myrtle Austropuccinia psidii MF-1, a brazilian biotype.</title>
        <authorList>
            <person name="Quecine M.C."/>
            <person name="Pachon D.M.R."/>
            <person name="Bonatelli M.L."/>
            <person name="Correr F.H."/>
            <person name="Franceschini L.M."/>
            <person name="Leite T.F."/>
            <person name="Margarido G.R.A."/>
            <person name="Almeida C.A."/>
            <person name="Ferrarezi J.A."/>
            <person name="Labate C.A."/>
        </authorList>
    </citation>
    <scope>NUCLEOTIDE SEQUENCE</scope>
    <source>
        <strain evidence="1">MF-1</strain>
    </source>
</reference>
<dbReference type="SUPFAM" id="SSF53098">
    <property type="entry name" value="Ribonuclease H-like"/>
    <property type="match status" value="1"/>
</dbReference>
<dbReference type="EMBL" id="AVOT02025785">
    <property type="protein sequence ID" value="MBW0517247.1"/>
    <property type="molecule type" value="Genomic_DNA"/>
</dbReference>
<dbReference type="InterPro" id="IPR036397">
    <property type="entry name" value="RNaseH_sf"/>
</dbReference>
<organism evidence="1 2">
    <name type="scientific">Austropuccinia psidii MF-1</name>
    <dbReference type="NCBI Taxonomy" id="1389203"/>
    <lineage>
        <taxon>Eukaryota</taxon>
        <taxon>Fungi</taxon>
        <taxon>Dikarya</taxon>
        <taxon>Basidiomycota</taxon>
        <taxon>Pucciniomycotina</taxon>
        <taxon>Pucciniomycetes</taxon>
        <taxon>Pucciniales</taxon>
        <taxon>Sphaerophragmiaceae</taxon>
        <taxon>Austropuccinia</taxon>
    </lineage>
</organism>